<keyword evidence="3" id="KW-1185">Reference proteome</keyword>
<reference evidence="2" key="2">
    <citation type="submission" date="2018-05" db="EMBL/GenBank/DDBJ databases">
        <title>OgluRS3 (Oryza glumaepatula Reference Sequence Version 3).</title>
        <authorList>
            <person name="Zhang J."/>
            <person name="Kudrna D."/>
            <person name="Lee S."/>
            <person name="Talag J."/>
            <person name="Welchert J."/>
            <person name="Wing R.A."/>
        </authorList>
    </citation>
    <scope>NUCLEOTIDE SEQUENCE [LARGE SCALE GENOMIC DNA]</scope>
</reference>
<feature type="compositionally biased region" description="Polar residues" evidence="1">
    <location>
        <begin position="1"/>
        <end position="13"/>
    </location>
</feature>
<evidence type="ECO:0000313" key="2">
    <source>
        <dbReference type="EnsemblPlants" id="OGLUM09G16710.1"/>
    </source>
</evidence>
<dbReference type="AlphaFoldDB" id="A0A0E0B574"/>
<evidence type="ECO:0000256" key="1">
    <source>
        <dbReference type="SAM" id="MobiDB-lite"/>
    </source>
</evidence>
<sequence>MTLTTIYSNISPQSKREQRGHLDWRRNRQECSIRMIALCAVVDVAKVKGAREPWSMKPCVDRAAGCAWGAVEWSWTHRRASWTNGARGRAGDEDGDTIVTVVEEDDAEELIRTVKDETSHRVCQTRDNSGRTRAPVLPIPRGRDRRPP</sequence>
<dbReference type="EnsemblPlants" id="OGLUM09G16710.1">
    <property type="protein sequence ID" value="OGLUM09G16710.1"/>
    <property type="gene ID" value="OGLUM09G16710"/>
</dbReference>
<accession>A0A0E0B574</accession>
<protein>
    <submittedName>
        <fullName evidence="2">Uncharacterized protein</fullName>
    </submittedName>
</protein>
<reference evidence="2" key="1">
    <citation type="submission" date="2015-04" db="UniProtKB">
        <authorList>
            <consortium name="EnsemblPlants"/>
        </authorList>
    </citation>
    <scope>IDENTIFICATION</scope>
</reference>
<evidence type="ECO:0000313" key="3">
    <source>
        <dbReference type="Proteomes" id="UP000026961"/>
    </source>
</evidence>
<dbReference type="Gramene" id="OGLUM09G16710.1">
    <property type="protein sequence ID" value="OGLUM09G16710.1"/>
    <property type="gene ID" value="OGLUM09G16710"/>
</dbReference>
<feature type="region of interest" description="Disordered" evidence="1">
    <location>
        <begin position="123"/>
        <end position="148"/>
    </location>
</feature>
<name>A0A0E0B574_9ORYZ</name>
<dbReference type="Proteomes" id="UP000026961">
    <property type="component" value="Chromosome 9"/>
</dbReference>
<dbReference type="HOGENOM" id="CLU_1761629_0_0_1"/>
<feature type="region of interest" description="Disordered" evidence="1">
    <location>
        <begin position="1"/>
        <end position="21"/>
    </location>
</feature>
<organism evidence="2">
    <name type="scientific">Oryza glumipatula</name>
    <dbReference type="NCBI Taxonomy" id="40148"/>
    <lineage>
        <taxon>Eukaryota</taxon>
        <taxon>Viridiplantae</taxon>
        <taxon>Streptophyta</taxon>
        <taxon>Embryophyta</taxon>
        <taxon>Tracheophyta</taxon>
        <taxon>Spermatophyta</taxon>
        <taxon>Magnoliopsida</taxon>
        <taxon>Liliopsida</taxon>
        <taxon>Poales</taxon>
        <taxon>Poaceae</taxon>
        <taxon>BOP clade</taxon>
        <taxon>Oryzoideae</taxon>
        <taxon>Oryzeae</taxon>
        <taxon>Oryzinae</taxon>
        <taxon>Oryza</taxon>
    </lineage>
</organism>
<proteinExistence type="predicted"/>